<keyword evidence="1" id="KW-0732">Signal</keyword>
<dbReference type="AlphaFoldDB" id="A0A9X2EN60"/>
<protein>
    <recommendedName>
        <fullName evidence="4">Beta-barrel porin 2</fullName>
    </recommendedName>
</protein>
<name>A0A9X2EN60_9GAMM</name>
<feature type="chain" id="PRO_5040884964" description="Beta-barrel porin 2" evidence="1">
    <location>
        <begin position="23"/>
        <end position="394"/>
    </location>
</feature>
<dbReference type="RefSeq" id="WP_252468880.1">
    <property type="nucleotide sequence ID" value="NZ_JALBWM010000057.1"/>
</dbReference>
<comment type="caution">
    <text evidence="2">The sequence shown here is derived from an EMBL/GenBank/DDBJ whole genome shotgun (WGS) entry which is preliminary data.</text>
</comment>
<evidence type="ECO:0008006" key="4">
    <source>
        <dbReference type="Google" id="ProtNLM"/>
    </source>
</evidence>
<evidence type="ECO:0000313" key="3">
    <source>
        <dbReference type="Proteomes" id="UP001139028"/>
    </source>
</evidence>
<dbReference type="Proteomes" id="UP001139028">
    <property type="component" value="Unassembled WGS sequence"/>
</dbReference>
<evidence type="ECO:0000313" key="2">
    <source>
        <dbReference type="EMBL" id="MCO1335297.1"/>
    </source>
</evidence>
<organism evidence="2 3">
    <name type="scientific">Microbulbifer okhotskensis</name>
    <dbReference type="NCBI Taxonomy" id="2926617"/>
    <lineage>
        <taxon>Bacteria</taxon>
        <taxon>Pseudomonadati</taxon>
        <taxon>Pseudomonadota</taxon>
        <taxon>Gammaproteobacteria</taxon>
        <taxon>Cellvibrionales</taxon>
        <taxon>Microbulbiferaceae</taxon>
        <taxon>Microbulbifer</taxon>
    </lineage>
</organism>
<sequence>MINRKILVLLPLVAALTQTAVANELTGYAGLEARAFNADPLDTAQSDAGISASLSLEYYRDFDDGNQRIVASAFARWDSEDSERNHGDLGELYWWKAYDSFELYAGVRKVFWGVTETLHLVDVINQDDALENIDGEDKLGQPMISLLMERDWGTLEVYGLLGFRERQFAGREGRLRAPLPVDEDAVIYQSDREEKHIDWALRYSHVLGDWDLGLSHFSGTNRDPLLQLTKDGLFTPYYAQIDQTGVDIQTTRGDWLWKFEAISFKPRGEDRQTAAVGGFEYTLYVIGESVADLGLLVEYQFDDRRGPWSTASQNDIAVGARYALNNTQDTEFLLAVSTDLDNGSRFSNLEVTHRLNDRWLLEAEARFFGNADEKDPTYNLRNDDYLELELRRYF</sequence>
<reference evidence="2" key="1">
    <citation type="journal article" date="2022" name="Arch. Microbiol.">
        <title>Microbulbifer okhotskensis sp. nov., isolated from a deep bottom sediment of the Okhotsk Sea.</title>
        <authorList>
            <person name="Romanenko L."/>
            <person name="Kurilenko V."/>
            <person name="Otstavnykh N."/>
            <person name="Velansky P."/>
            <person name="Isaeva M."/>
            <person name="Mikhailov V."/>
        </authorList>
    </citation>
    <scope>NUCLEOTIDE SEQUENCE</scope>
    <source>
        <strain evidence="2">OS29</strain>
    </source>
</reference>
<proteinExistence type="predicted"/>
<gene>
    <name evidence="2" type="ORF">MO867_13245</name>
</gene>
<accession>A0A9X2EN60</accession>
<feature type="signal peptide" evidence="1">
    <location>
        <begin position="1"/>
        <end position="22"/>
    </location>
</feature>
<keyword evidence="3" id="KW-1185">Reference proteome</keyword>
<dbReference type="EMBL" id="JALBWM010000057">
    <property type="protein sequence ID" value="MCO1335297.1"/>
    <property type="molecule type" value="Genomic_DNA"/>
</dbReference>
<evidence type="ECO:0000256" key="1">
    <source>
        <dbReference type="SAM" id="SignalP"/>
    </source>
</evidence>